<keyword evidence="4" id="KW-1185">Reference proteome</keyword>
<dbReference type="Gene3D" id="1.25.40.10">
    <property type="entry name" value="Tetratricopeptide repeat domain"/>
    <property type="match status" value="1"/>
</dbReference>
<name>A0A1W2EME1_9FIRM</name>
<dbReference type="OrthoDB" id="9797829at2"/>
<dbReference type="PANTHER" id="PTHR46401:SF2">
    <property type="entry name" value="GLYCOSYLTRANSFERASE WBBK-RELATED"/>
    <property type="match status" value="1"/>
</dbReference>
<sequence length="585" mass="67687">MSDVVARLRSLLAFKRAEKVLFAAPQQLAPNKQKFSDKTIHIVYVLNHVGMCGGTKIILEHATQLTKLGAKVTLISHFSRPCWYPFEANFITIPFQIELTRGLPDCDVIVATYWEHIQACVDAGIAPVVYFEQGDFHLYDWVEDGVSEEIKKVVRMQYKLAPHITTVSATTARLIKNKFGREAKVFHNALDATVFYPKDNQKQSDKKYMMIVGKEQTRFKGIENLHKVYSILRQKGYDIELLWLTQEPPIHSQGEVFINPPVKLIGDLYRQAYVYVCGSYYESFSLPSLEAMACGTPIVTTSNDGVQEYALDGYNCLMAEPGDIEGLADRIIRLLKDQELYYRLQDNGYKTASHFKWEEISKSLLDYYQEVAQYVPVPQTTIEDWELYYQDEDFVDAEAATFVKKFLMQTPADFVLFPIQHNFLPGRKMITWQVMAKRKTPRHSYTEKVYFRLKGEKFSQWDSSLIAELYQQHKFDEALQQTRNKIEGLPYGAFEWAVFARWLTMCLFEIKQYDEAEQLLDNALAMHPLYTDLYYVRAMIQYTKGNLEQANNLVQTCMTIQDAIIYPEHFANIGQIAYEFLAKGI</sequence>
<dbReference type="Pfam" id="PF14559">
    <property type="entry name" value="TPR_19"/>
    <property type="match status" value="1"/>
</dbReference>
<reference evidence="3 4" key="1">
    <citation type="submission" date="2017-04" db="EMBL/GenBank/DDBJ databases">
        <authorList>
            <person name="Afonso C.L."/>
            <person name="Miller P.J."/>
            <person name="Scott M.A."/>
            <person name="Spackman E."/>
            <person name="Goraichik I."/>
            <person name="Dimitrov K.M."/>
            <person name="Suarez D.L."/>
            <person name="Swayne D.E."/>
        </authorList>
    </citation>
    <scope>NUCLEOTIDE SEQUENCE [LARGE SCALE GENOMIC DNA]</scope>
    <source>
        <strain evidence="3 4">DSM 5090</strain>
    </source>
</reference>
<dbReference type="STRING" id="112901.SAMN04488500_12651"/>
<dbReference type="SUPFAM" id="SSF48452">
    <property type="entry name" value="TPR-like"/>
    <property type="match status" value="1"/>
</dbReference>
<protein>
    <submittedName>
        <fullName evidence="3">Glycosyl transferases group 1</fullName>
    </submittedName>
</protein>
<evidence type="ECO:0000313" key="3">
    <source>
        <dbReference type="EMBL" id="SMD10844.1"/>
    </source>
</evidence>
<dbReference type="GO" id="GO:0016757">
    <property type="term" value="F:glycosyltransferase activity"/>
    <property type="evidence" value="ECO:0007669"/>
    <property type="project" value="InterPro"/>
</dbReference>
<dbReference type="InterPro" id="IPR011990">
    <property type="entry name" value="TPR-like_helical_dom_sf"/>
</dbReference>
<dbReference type="SUPFAM" id="SSF53756">
    <property type="entry name" value="UDP-Glycosyltransferase/glycogen phosphorylase"/>
    <property type="match status" value="1"/>
</dbReference>
<dbReference type="Proteomes" id="UP000192738">
    <property type="component" value="Unassembled WGS sequence"/>
</dbReference>
<keyword evidence="1 3" id="KW-0808">Transferase</keyword>
<dbReference type="EMBL" id="FWXI01000026">
    <property type="protein sequence ID" value="SMD10844.1"/>
    <property type="molecule type" value="Genomic_DNA"/>
</dbReference>
<dbReference type="Gene3D" id="3.40.50.2000">
    <property type="entry name" value="Glycogen Phosphorylase B"/>
    <property type="match status" value="2"/>
</dbReference>
<proteinExistence type="predicted"/>
<gene>
    <name evidence="3" type="ORF">SAMN04488500_12651</name>
</gene>
<evidence type="ECO:0000313" key="4">
    <source>
        <dbReference type="Proteomes" id="UP000192738"/>
    </source>
</evidence>
<dbReference type="RefSeq" id="WP_084578023.1">
    <property type="nucleotide sequence ID" value="NZ_CP155572.1"/>
</dbReference>
<dbReference type="InterPro" id="IPR001296">
    <property type="entry name" value="Glyco_trans_1"/>
</dbReference>
<accession>A0A1W2EME1</accession>
<dbReference type="CDD" id="cd03801">
    <property type="entry name" value="GT4_PimA-like"/>
    <property type="match status" value="1"/>
</dbReference>
<evidence type="ECO:0000256" key="1">
    <source>
        <dbReference type="ARBA" id="ARBA00022679"/>
    </source>
</evidence>
<evidence type="ECO:0000259" key="2">
    <source>
        <dbReference type="Pfam" id="PF00534"/>
    </source>
</evidence>
<dbReference type="GO" id="GO:0009103">
    <property type="term" value="P:lipopolysaccharide biosynthetic process"/>
    <property type="evidence" value="ECO:0007669"/>
    <property type="project" value="TreeGrafter"/>
</dbReference>
<dbReference type="AlphaFoldDB" id="A0A1W2EME1"/>
<dbReference type="Pfam" id="PF00534">
    <property type="entry name" value="Glycos_transf_1"/>
    <property type="match status" value="1"/>
</dbReference>
<feature type="domain" description="Glycosyl transferase family 1" evidence="2">
    <location>
        <begin position="264"/>
        <end position="350"/>
    </location>
</feature>
<dbReference type="PANTHER" id="PTHR46401">
    <property type="entry name" value="GLYCOSYLTRANSFERASE WBBK-RELATED"/>
    <property type="match status" value="1"/>
</dbReference>
<organism evidence="3 4">
    <name type="scientific">Sporomusa malonica</name>
    <dbReference type="NCBI Taxonomy" id="112901"/>
    <lineage>
        <taxon>Bacteria</taxon>
        <taxon>Bacillati</taxon>
        <taxon>Bacillota</taxon>
        <taxon>Negativicutes</taxon>
        <taxon>Selenomonadales</taxon>
        <taxon>Sporomusaceae</taxon>
        <taxon>Sporomusa</taxon>
    </lineage>
</organism>